<keyword evidence="3" id="KW-1185">Reference proteome</keyword>
<proteinExistence type="predicted"/>
<dbReference type="SUPFAM" id="SSF53474">
    <property type="entry name" value="alpha/beta-Hydrolases"/>
    <property type="match status" value="1"/>
</dbReference>
<evidence type="ECO:0000256" key="1">
    <source>
        <dbReference type="SAM" id="SignalP"/>
    </source>
</evidence>
<dbReference type="PROSITE" id="PS51257">
    <property type="entry name" value="PROKAR_LIPOPROTEIN"/>
    <property type="match status" value="1"/>
</dbReference>
<dbReference type="AlphaFoldDB" id="A0A383W5Y1"/>
<dbReference type="GO" id="GO:0006629">
    <property type="term" value="P:lipid metabolic process"/>
    <property type="evidence" value="ECO:0007669"/>
    <property type="project" value="InterPro"/>
</dbReference>
<protein>
    <recommendedName>
        <fullName evidence="4">AB hydrolase-1 domain-containing protein</fullName>
    </recommendedName>
</protein>
<reference evidence="2 3" key="1">
    <citation type="submission" date="2016-10" db="EMBL/GenBank/DDBJ databases">
        <authorList>
            <person name="Cai Z."/>
        </authorList>
    </citation>
    <scope>NUCLEOTIDE SEQUENCE [LARGE SCALE GENOMIC DNA]</scope>
</reference>
<name>A0A383W5Y1_TETOB</name>
<dbReference type="InterPro" id="IPR003386">
    <property type="entry name" value="LACT/PDAT_acylTrfase"/>
</dbReference>
<keyword evidence="1" id="KW-0732">Signal</keyword>
<dbReference type="GO" id="GO:0008374">
    <property type="term" value="F:O-acyltransferase activity"/>
    <property type="evidence" value="ECO:0007669"/>
    <property type="project" value="InterPro"/>
</dbReference>
<sequence length="425" mass="44751">MQRSRLVAAALLLVVGFACCTEAKTPIFIIPGIGTSNLVGRKTDARFISQCPLLSGGSLIPGLPQTPVSVWTPGAMLAAPACWRYMMQLKFDQASGRFSDQDGISVTAVSGGTSGMDPITYPLFTAAGYNSLALHIETSLGYTRGVDLIAVPYDFRQDLTAMNATGELQRIADVISSGVEKNAGAKAVLIGHSMGGLVATALLSAPEFAEWRSEYIKGFLALAAPFGGAVPAVSARISGQLMGMPWLTQQLLGLSVDEAVYGSTWGQPSVVMLLPYSSALPSSMVLVSTPSRSYTVAQLQELLADIGDQAAADMFPQVHSLERLLAAPLAVPTACVYGRRVATPLRWRFSETLKPKQRARPGRREASGMGDGVVNIQSLRLCRNLISGPASAWVSELADASVDHVSVVSGAAGHKAVSAMLAKLL</sequence>
<dbReference type="InterPro" id="IPR029058">
    <property type="entry name" value="AB_hydrolase_fold"/>
</dbReference>
<evidence type="ECO:0008006" key="4">
    <source>
        <dbReference type="Google" id="ProtNLM"/>
    </source>
</evidence>
<feature type="signal peptide" evidence="1">
    <location>
        <begin position="1"/>
        <end position="23"/>
    </location>
</feature>
<evidence type="ECO:0000313" key="3">
    <source>
        <dbReference type="Proteomes" id="UP000256970"/>
    </source>
</evidence>
<feature type="chain" id="PRO_5016591230" description="AB hydrolase-1 domain-containing protein" evidence="1">
    <location>
        <begin position="24"/>
        <end position="425"/>
    </location>
</feature>
<dbReference type="Gene3D" id="3.40.50.1820">
    <property type="entry name" value="alpha/beta hydrolase"/>
    <property type="match status" value="1"/>
</dbReference>
<dbReference type="Pfam" id="PF02450">
    <property type="entry name" value="LCAT"/>
    <property type="match status" value="1"/>
</dbReference>
<gene>
    <name evidence="2" type="ORF">BQ4739_LOCUS12605</name>
</gene>
<dbReference type="EMBL" id="FNXT01001137">
    <property type="protein sequence ID" value="SZX72424.1"/>
    <property type="molecule type" value="Genomic_DNA"/>
</dbReference>
<evidence type="ECO:0000313" key="2">
    <source>
        <dbReference type="EMBL" id="SZX72424.1"/>
    </source>
</evidence>
<dbReference type="PANTHER" id="PTHR11440">
    <property type="entry name" value="LECITHIN-CHOLESTEROL ACYLTRANSFERASE-RELATED"/>
    <property type="match status" value="1"/>
</dbReference>
<dbReference type="Proteomes" id="UP000256970">
    <property type="component" value="Unassembled WGS sequence"/>
</dbReference>
<accession>A0A383W5Y1</accession>
<organism evidence="2 3">
    <name type="scientific">Tetradesmus obliquus</name>
    <name type="common">Green alga</name>
    <name type="synonym">Acutodesmus obliquus</name>
    <dbReference type="NCBI Taxonomy" id="3088"/>
    <lineage>
        <taxon>Eukaryota</taxon>
        <taxon>Viridiplantae</taxon>
        <taxon>Chlorophyta</taxon>
        <taxon>core chlorophytes</taxon>
        <taxon>Chlorophyceae</taxon>
        <taxon>CS clade</taxon>
        <taxon>Sphaeropleales</taxon>
        <taxon>Scenedesmaceae</taxon>
        <taxon>Tetradesmus</taxon>
    </lineage>
</organism>
<dbReference type="STRING" id="3088.A0A383W5Y1"/>